<keyword evidence="1" id="KW-0472">Membrane</keyword>
<name>A0A2Z5HTQ2_9CAUD</name>
<proteinExistence type="predicted"/>
<evidence type="ECO:0000256" key="1">
    <source>
        <dbReference type="SAM" id="Phobius"/>
    </source>
</evidence>
<dbReference type="EMBL" id="MH321493">
    <property type="protein sequence ID" value="AXC42972.1"/>
    <property type="molecule type" value="Genomic_DNA"/>
</dbReference>
<organism evidence="2 3">
    <name type="scientific">Salmonella phage Skate</name>
    <dbReference type="NCBI Taxonomy" id="2234035"/>
    <lineage>
        <taxon>Viruses</taxon>
        <taxon>Duplodnaviria</taxon>
        <taxon>Heunggongvirae</taxon>
        <taxon>Uroviricota</taxon>
        <taxon>Caudoviricetes</taxon>
        <taxon>Skatevirus</taxon>
        <taxon>Skatevirus skate</taxon>
    </lineage>
</organism>
<keyword evidence="1" id="KW-1133">Transmembrane helix</keyword>
<keyword evidence="3" id="KW-1185">Reference proteome</keyword>
<gene>
    <name evidence="2" type="ORF">CPT_Skate_014</name>
</gene>
<keyword evidence="1" id="KW-0812">Transmembrane</keyword>
<feature type="transmembrane region" description="Helical" evidence="1">
    <location>
        <begin position="38"/>
        <end position="62"/>
    </location>
</feature>
<accession>A0A2Z5HTQ2</accession>
<evidence type="ECO:0000313" key="2">
    <source>
        <dbReference type="EMBL" id="AXC42972.1"/>
    </source>
</evidence>
<feature type="transmembrane region" description="Helical" evidence="1">
    <location>
        <begin position="12"/>
        <end position="32"/>
    </location>
</feature>
<sequence>MSTLEIIARSIITLWVISFAFGLCAFCTPWVWQRKNHFAIIYGPPCVMSMIVALFFVIVGVWS</sequence>
<protein>
    <submittedName>
        <fullName evidence="2">Uncharacterized protein</fullName>
    </submittedName>
</protein>
<evidence type="ECO:0000313" key="3">
    <source>
        <dbReference type="Proteomes" id="UP000252847"/>
    </source>
</evidence>
<dbReference type="Proteomes" id="UP000252847">
    <property type="component" value="Segment"/>
</dbReference>
<reference evidence="3" key="1">
    <citation type="submission" date="2018-05" db="EMBL/GenBank/DDBJ databases">
        <title>Complete Genome of Salmonella typhimurium siphophage Skate.</title>
        <authorList>
            <person name="Rohren M.E."/>
            <person name="Xie Y."/>
            <person name="O'Leary C."/>
            <person name="Liu M."/>
            <person name="Young R.F."/>
        </authorList>
    </citation>
    <scope>NUCLEOTIDE SEQUENCE [LARGE SCALE GENOMIC DNA]</scope>
</reference>